<reference evidence="1" key="1">
    <citation type="submission" date="2014-09" db="EMBL/GenBank/DDBJ databases">
        <title>Genome sequence of the luminous mushroom Mycena chlorophos for searching fungal bioluminescence genes.</title>
        <authorList>
            <person name="Tanaka Y."/>
            <person name="Kasuga D."/>
            <person name="Oba Y."/>
            <person name="Hase S."/>
            <person name="Sato K."/>
            <person name="Oba Y."/>
            <person name="Sakakibara Y."/>
        </authorList>
    </citation>
    <scope>NUCLEOTIDE SEQUENCE</scope>
</reference>
<organism evidence="1 2">
    <name type="scientific">Mycena chlorophos</name>
    <name type="common">Agaric fungus</name>
    <name type="synonym">Agaricus chlorophos</name>
    <dbReference type="NCBI Taxonomy" id="658473"/>
    <lineage>
        <taxon>Eukaryota</taxon>
        <taxon>Fungi</taxon>
        <taxon>Dikarya</taxon>
        <taxon>Basidiomycota</taxon>
        <taxon>Agaricomycotina</taxon>
        <taxon>Agaricomycetes</taxon>
        <taxon>Agaricomycetidae</taxon>
        <taxon>Agaricales</taxon>
        <taxon>Marasmiineae</taxon>
        <taxon>Mycenaceae</taxon>
        <taxon>Mycena</taxon>
    </lineage>
</organism>
<accession>A0ABQ0LT54</accession>
<dbReference type="Proteomes" id="UP000815677">
    <property type="component" value="Unassembled WGS sequence"/>
</dbReference>
<dbReference type="EMBL" id="DF848520">
    <property type="protein sequence ID" value="GAT54162.1"/>
    <property type="molecule type" value="Genomic_DNA"/>
</dbReference>
<gene>
    <name evidence="1" type="ORF">MCHLO_11038</name>
</gene>
<proteinExistence type="predicted"/>
<evidence type="ECO:0000313" key="1">
    <source>
        <dbReference type="EMBL" id="GAT54162.1"/>
    </source>
</evidence>
<name>A0ABQ0LT54_MYCCL</name>
<protein>
    <recommendedName>
        <fullName evidence="3">F-box domain-containing protein</fullName>
    </recommendedName>
</protein>
<evidence type="ECO:0000313" key="2">
    <source>
        <dbReference type="Proteomes" id="UP000815677"/>
    </source>
</evidence>
<keyword evidence="2" id="KW-1185">Reference proteome</keyword>
<sequence>MPPNQPNVTLRSLESLVISRFAETDTENDLYTNFIWKLDLPALKRLRVCDIAIRPNPVSAISHLLRRSNCSPEEICIMGGRTQDSNGYQWYSEAPECDVWFDDDDDEFEDKLEQKLSRDDMVKYGAMEAPEV</sequence>
<evidence type="ECO:0008006" key="3">
    <source>
        <dbReference type="Google" id="ProtNLM"/>
    </source>
</evidence>